<dbReference type="OrthoDB" id="871963at2"/>
<dbReference type="RefSeq" id="WP_139252231.1">
    <property type="nucleotide sequence ID" value="NZ_FRAS01000011.1"/>
</dbReference>
<dbReference type="Proteomes" id="UP000183947">
    <property type="component" value="Unassembled WGS sequence"/>
</dbReference>
<dbReference type="STRING" id="1121959.SAMN02746009_02251"/>
<reference evidence="2" key="1">
    <citation type="submission" date="2016-11" db="EMBL/GenBank/DDBJ databases">
        <authorList>
            <person name="Varghese N."/>
            <person name="Submissions S."/>
        </authorList>
    </citation>
    <scope>NUCLEOTIDE SEQUENCE [LARGE SCALE GENOMIC DNA]</scope>
    <source>
        <strain evidence="2">DSM 18569</strain>
    </source>
</reference>
<gene>
    <name evidence="1" type="ORF">SAMN02746009_02251</name>
</gene>
<accession>A0A1M6YGU2</accession>
<dbReference type="EMBL" id="FRAS01000011">
    <property type="protein sequence ID" value="SHL17531.1"/>
    <property type="molecule type" value="Genomic_DNA"/>
</dbReference>
<evidence type="ECO:0000313" key="2">
    <source>
        <dbReference type="Proteomes" id="UP000183947"/>
    </source>
</evidence>
<dbReference type="AlphaFoldDB" id="A0A1M6YGU2"/>
<sequence>MIFTETLNNFHSYITDTTDLIFDIAFKNQKHESDLFLLIENGFYNRRNPDVVFGNTKISPYTIGFDDDRLSEQTQNEFYNFYRDRQIPNKHTFQKSKVENKTTQHTERISIHIETALYIKFWESEHIIRLLHNLARLSNKQDFNWHFDSSNFKITNKTSGKSQKLGRTGIIESHLISEFDNSCPEFSDLIQSCYSSQIRNSIAHSQFFLYGDFINFTNHQHGLAYNNISQISFERWELYIHFTILIYNAIISNVNRYYRMYCDRAKSKHFGIPIRIIKADHSVELRWYTYDGCRWCWYINSDQGRQEDRYWLNK</sequence>
<evidence type="ECO:0000313" key="1">
    <source>
        <dbReference type="EMBL" id="SHL17531.1"/>
    </source>
</evidence>
<name>A0A1M6YGU2_9BACT</name>
<proteinExistence type="predicted"/>
<keyword evidence="2" id="KW-1185">Reference proteome</keyword>
<protein>
    <submittedName>
        <fullName evidence="1">Uncharacterized protein</fullName>
    </submittedName>
</protein>
<organism evidence="1 2">
    <name type="scientific">Hymenobacter psychrotolerans DSM 18569</name>
    <dbReference type="NCBI Taxonomy" id="1121959"/>
    <lineage>
        <taxon>Bacteria</taxon>
        <taxon>Pseudomonadati</taxon>
        <taxon>Bacteroidota</taxon>
        <taxon>Cytophagia</taxon>
        <taxon>Cytophagales</taxon>
        <taxon>Hymenobacteraceae</taxon>
        <taxon>Hymenobacter</taxon>
    </lineage>
</organism>